<dbReference type="Proteomes" id="UP000247973">
    <property type="component" value="Unassembled WGS sequence"/>
</dbReference>
<accession>A0A2V3PRU4</accession>
<dbReference type="AlphaFoldDB" id="A0A2V3PRU4"/>
<feature type="transmembrane region" description="Helical" evidence="6">
    <location>
        <begin position="331"/>
        <end position="348"/>
    </location>
</feature>
<feature type="domain" description="Major facilitator superfamily (MFS) profile" evidence="7">
    <location>
        <begin position="13"/>
        <end position="439"/>
    </location>
</feature>
<feature type="transmembrane region" description="Helical" evidence="6">
    <location>
        <begin position="354"/>
        <end position="378"/>
    </location>
</feature>
<keyword evidence="5 6" id="KW-0472">Membrane</keyword>
<evidence type="ECO:0000256" key="3">
    <source>
        <dbReference type="ARBA" id="ARBA00022692"/>
    </source>
</evidence>
<dbReference type="InterPro" id="IPR005275">
    <property type="entry name" value="Lfuc_symporter_FucP"/>
</dbReference>
<feature type="transmembrane region" description="Helical" evidence="6">
    <location>
        <begin position="299"/>
        <end position="319"/>
    </location>
</feature>
<dbReference type="InterPro" id="IPR020846">
    <property type="entry name" value="MFS_dom"/>
</dbReference>
<dbReference type="EMBL" id="QICL01000009">
    <property type="protein sequence ID" value="PXV64723.1"/>
    <property type="molecule type" value="Genomic_DNA"/>
</dbReference>
<keyword evidence="9" id="KW-1185">Reference proteome</keyword>
<feature type="transmembrane region" description="Helical" evidence="6">
    <location>
        <begin position="102"/>
        <end position="120"/>
    </location>
</feature>
<evidence type="ECO:0000313" key="8">
    <source>
        <dbReference type="EMBL" id="PXV64723.1"/>
    </source>
</evidence>
<dbReference type="CDD" id="cd17394">
    <property type="entry name" value="MFS_FucP_like"/>
    <property type="match status" value="1"/>
</dbReference>
<feature type="transmembrane region" description="Helical" evidence="6">
    <location>
        <begin position="263"/>
        <end position="287"/>
    </location>
</feature>
<proteinExistence type="predicted"/>
<dbReference type="NCBIfam" id="TIGR00885">
    <property type="entry name" value="fucP"/>
    <property type="match status" value="1"/>
</dbReference>
<feature type="transmembrane region" description="Helical" evidence="6">
    <location>
        <begin position="415"/>
        <end position="434"/>
    </location>
</feature>
<name>A0A2V3PRU4_9BACT</name>
<sequence length="440" mass="47372">MFTGENGVNYLFPFILITSLFFLWGFAHSLLDVLNKHFQDSLSLTKAQSGAVQAAAYGAYFIMAIPAGIIARKFGYKFGIIVGLSLFAAGAFWFVPAVGINAFWAFLIGLLVLFCGLACLETVANPYTIVLGSPEKAASRINLAQTFNAIGWILGPLVGSILIFNNESDKSILELFVEAVKKVFLGATEQVQNITTSASEAITDNSALVAPYVGLGTIVLLVLVLFIFVKLPEIKSDTSSDDAAASLNNERISNRPLIKQRHFIMAVIAQFLYVAAQTGIGSFFINYTVEIESLQLNEMQAGLLLGLGGMALFAIGRLSGSMIMQKVKPEMLLGAFALINTLLMVVAMTSHTRFGLIALIASYLFMSIMFPSIFALGLRHLGEKTKTASSILVFTVVGGAIAPTLMGLIGETSMSIGFIVPLVCFLYISFFGFFGSTVKQ</sequence>
<comment type="caution">
    <text evidence="8">The sequence shown here is derived from an EMBL/GenBank/DDBJ whole genome shotgun (WGS) entry which is preliminary data.</text>
</comment>
<feature type="transmembrane region" description="Helical" evidence="6">
    <location>
        <begin position="209"/>
        <end position="229"/>
    </location>
</feature>
<feature type="transmembrane region" description="Helical" evidence="6">
    <location>
        <begin position="390"/>
        <end position="409"/>
    </location>
</feature>
<evidence type="ECO:0000256" key="1">
    <source>
        <dbReference type="ARBA" id="ARBA00004429"/>
    </source>
</evidence>
<feature type="transmembrane region" description="Helical" evidence="6">
    <location>
        <begin position="51"/>
        <end position="71"/>
    </location>
</feature>
<dbReference type="GO" id="GO:0005886">
    <property type="term" value="C:plasma membrane"/>
    <property type="evidence" value="ECO:0007669"/>
    <property type="project" value="UniProtKB-SubCell"/>
</dbReference>
<organism evidence="8 9">
    <name type="scientific">Dysgonomonas alginatilytica</name>
    <dbReference type="NCBI Taxonomy" id="1605892"/>
    <lineage>
        <taxon>Bacteria</taxon>
        <taxon>Pseudomonadati</taxon>
        <taxon>Bacteroidota</taxon>
        <taxon>Bacteroidia</taxon>
        <taxon>Bacteroidales</taxon>
        <taxon>Dysgonomonadaceae</taxon>
        <taxon>Dysgonomonas</taxon>
    </lineage>
</organism>
<evidence type="ECO:0000313" key="9">
    <source>
        <dbReference type="Proteomes" id="UP000247973"/>
    </source>
</evidence>
<dbReference type="PANTHER" id="PTHR43702">
    <property type="entry name" value="L-FUCOSE-PROTON SYMPORTER"/>
    <property type="match status" value="1"/>
</dbReference>
<comment type="subcellular location">
    <subcellularLocation>
        <location evidence="1">Cell inner membrane</location>
        <topology evidence="1">Multi-pass membrane protein</topology>
    </subcellularLocation>
</comment>
<evidence type="ECO:0000256" key="6">
    <source>
        <dbReference type="SAM" id="Phobius"/>
    </source>
</evidence>
<dbReference type="GO" id="GO:0015535">
    <property type="term" value="F:fucose:proton symporter activity"/>
    <property type="evidence" value="ECO:0007669"/>
    <property type="project" value="InterPro"/>
</dbReference>
<feature type="transmembrane region" description="Helical" evidence="6">
    <location>
        <begin position="141"/>
        <end position="164"/>
    </location>
</feature>
<dbReference type="SUPFAM" id="SSF103473">
    <property type="entry name" value="MFS general substrate transporter"/>
    <property type="match status" value="1"/>
</dbReference>
<dbReference type="InterPro" id="IPR011701">
    <property type="entry name" value="MFS"/>
</dbReference>
<gene>
    <name evidence="8" type="ORF">CLV62_10949</name>
</gene>
<evidence type="ECO:0000259" key="7">
    <source>
        <dbReference type="PROSITE" id="PS50850"/>
    </source>
</evidence>
<dbReference type="InterPro" id="IPR050375">
    <property type="entry name" value="MFS_TsgA-like"/>
</dbReference>
<dbReference type="PROSITE" id="PS50850">
    <property type="entry name" value="MFS"/>
    <property type="match status" value="1"/>
</dbReference>
<dbReference type="Gene3D" id="1.20.1250.20">
    <property type="entry name" value="MFS general substrate transporter like domains"/>
    <property type="match status" value="2"/>
</dbReference>
<reference evidence="8 9" key="1">
    <citation type="submission" date="2018-03" db="EMBL/GenBank/DDBJ databases">
        <title>Genomic Encyclopedia of Archaeal and Bacterial Type Strains, Phase II (KMG-II): from individual species to whole genera.</title>
        <authorList>
            <person name="Goeker M."/>
        </authorList>
    </citation>
    <scope>NUCLEOTIDE SEQUENCE [LARGE SCALE GENOMIC DNA]</scope>
    <source>
        <strain evidence="8 9">DSM 100214</strain>
    </source>
</reference>
<feature type="transmembrane region" description="Helical" evidence="6">
    <location>
        <begin position="78"/>
        <end position="96"/>
    </location>
</feature>
<protein>
    <submittedName>
        <fullName evidence="8">FHS family L-fucose permease-like MFS transporter</fullName>
    </submittedName>
</protein>
<keyword evidence="3 6" id="KW-0812">Transmembrane</keyword>
<evidence type="ECO:0000256" key="4">
    <source>
        <dbReference type="ARBA" id="ARBA00022989"/>
    </source>
</evidence>
<keyword evidence="4 6" id="KW-1133">Transmembrane helix</keyword>
<evidence type="ECO:0000256" key="5">
    <source>
        <dbReference type="ARBA" id="ARBA00023136"/>
    </source>
</evidence>
<dbReference type="PANTHER" id="PTHR43702:SF3">
    <property type="entry name" value="PROTEIN TSGA"/>
    <property type="match status" value="1"/>
</dbReference>
<feature type="transmembrane region" description="Helical" evidence="6">
    <location>
        <begin position="12"/>
        <end position="31"/>
    </location>
</feature>
<evidence type="ECO:0000256" key="2">
    <source>
        <dbReference type="ARBA" id="ARBA00022475"/>
    </source>
</evidence>
<keyword evidence="2" id="KW-1003">Cell membrane</keyword>
<dbReference type="InterPro" id="IPR036259">
    <property type="entry name" value="MFS_trans_sf"/>
</dbReference>
<dbReference type="Pfam" id="PF07690">
    <property type="entry name" value="MFS_1"/>
    <property type="match status" value="2"/>
</dbReference>